<dbReference type="KEGG" id="snq:CP978_01035"/>
<dbReference type="InterPro" id="IPR018060">
    <property type="entry name" value="HTH_AraC"/>
</dbReference>
<dbReference type="Pfam" id="PF14525">
    <property type="entry name" value="AraC_binding_2"/>
    <property type="match status" value="1"/>
</dbReference>
<keyword evidence="2" id="KW-0238">DNA-binding</keyword>
<keyword evidence="3" id="KW-0804">Transcription</keyword>
<name>A0A5P2WF80_9ACTN</name>
<evidence type="ECO:0000313" key="6">
    <source>
        <dbReference type="EMBL" id="QEV43006.1"/>
    </source>
</evidence>
<dbReference type="GO" id="GO:0043565">
    <property type="term" value="F:sequence-specific DNA binding"/>
    <property type="evidence" value="ECO:0007669"/>
    <property type="project" value="InterPro"/>
</dbReference>
<dbReference type="Proteomes" id="UP000325763">
    <property type="component" value="Chromosome"/>
</dbReference>
<organism evidence="6 7">
    <name type="scientific">Streptomyces nodosus</name>
    <dbReference type="NCBI Taxonomy" id="40318"/>
    <lineage>
        <taxon>Bacteria</taxon>
        <taxon>Bacillati</taxon>
        <taxon>Actinomycetota</taxon>
        <taxon>Actinomycetes</taxon>
        <taxon>Kitasatosporales</taxon>
        <taxon>Streptomycetaceae</taxon>
        <taxon>Streptomyces</taxon>
    </lineage>
</organism>
<dbReference type="PRINTS" id="PR00032">
    <property type="entry name" value="HTHARAC"/>
</dbReference>
<feature type="domain" description="HTH araC/xylS-type" evidence="5">
    <location>
        <begin position="253"/>
        <end position="354"/>
    </location>
</feature>
<dbReference type="PANTHER" id="PTHR46796:SF6">
    <property type="entry name" value="ARAC SUBFAMILY"/>
    <property type="match status" value="1"/>
</dbReference>
<dbReference type="Pfam" id="PF12833">
    <property type="entry name" value="HTH_18"/>
    <property type="match status" value="1"/>
</dbReference>
<feature type="region of interest" description="Disordered" evidence="4">
    <location>
        <begin position="351"/>
        <end position="373"/>
    </location>
</feature>
<dbReference type="EMBL" id="CP023747">
    <property type="protein sequence ID" value="QEV43006.1"/>
    <property type="molecule type" value="Genomic_DNA"/>
</dbReference>
<evidence type="ECO:0000256" key="4">
    <source>
        <dbReference type="SAM" id="MobiDB-lite"/>
    </source>
</evidence>
<evidence type="ECO:0000256" key="3">
    <source>
        <dbReference type="ARBA" id="ARBA00023163"/>
    </source>
</evidence>
<gene>
    <name evidence="6" type="ORF">CP978_01035</name>
</gene>
<feature type="compositionally biased region" description="Polar residues" evidence="4">
    <location>
        <begin position="360"/>
        <end position="373"/>
    </location>
</feature>
<sequence length="373" mass="41657">MPRRLNWSGRTIWEETKGRPTRAWHEEAQRGAKPQGWGERSVEKVFDSNDVPARDALSAWENVTADALMPTSFKLIGTDVFCGWFSTMPLGAVQVSAMAYSSFLTRRTPKLIRASDPEILAFGVTNSGPHAIEQSRNRAALRPGELLLFESSRPFDTYADGGNILIQFPRTLLPLAARHVDHLICRPLPGDQGIGRLLTNFLTHLTDGSTSYTPHDAARLGTVGLDLVTAALAHFLERENDIPCESRQRVLYMRITSFIERHLGDTTLTAGEIAAAHHISVRSLHRLFQQHGVTVRSWIRGQRLERCRRDLADPLKRHVPIQAIAARWGFAHPADFTRAFRTLHGITPSGYRDQAHHHSTLTGTQSQVPGAPR</sequence>
<dbReference type="InterPro" id="IPR009057">
    <property type="entry name" value="Homeodomain-like_sf"/>
</dbReference>
<reference evidence="6 7" key="1">
    <citation type="submission" date="2017-09" db="EMBL/GenBank/DDBJ databases">
        <title>Streptomyces genome completion.</title>
        <authorList>
            <person name="Lee N."/>
            <person name="Cho B.-K."/>
        </authorList>
    </citation>
    <scope>NUCLEOTIDE SEQUENCE [LARGE SCALE GENOMIC DNA]</scope>
    <source>
        <strain evidence="6 7">ATCC 14899</strain>
    </source>
</reference>
<evidence type="ECO:0000256" key="1">
    <source>
        <dbReference type="ARBA" id="ARBA00023015"/>
    </source>
</evidence>
<evidence type="ECO:0000313" key="7">
    <source>
        <dbReference type="Proteomes" id="UP000325763"/>
    </source>
</evidence>
<dbReference type="InterPro" id="IPR050204">
    <property type="entry name" value="AraC_XylS_family_regulators"/>
</dbReference>
<dbReference type="PROSITE" id="PS01124">
    <property type="entry name" value="HTH_ARAC_FAMILY_2"/>
    <property type="match status" value="1"/>
</dbReference>
<dbReference type="OrthoDB" id="9799345at2"/>
<evidence type="ECO:0000256" key="2">
    <source>
        <dbReference type="ARBA" id="ARBA00023125"/>
    </source>
</evidence>
<dbReference type="AlphaFoldDB" id="A0A5P2WF80"/>
<dbReference type="InterPro" id="IPR035418">
    <property type="entry name" value="AraC-bd_2"/>
</dbReference>
<dbReference type="SMART" id="SM00342">
    <property type="entry name" value="HTH_ARAC"/>
    <property type="match status" value="1"/>
</dbReference>
<accession>A0A5P2WF80</accession>
<dbReference type="SUPFAM" id="SSF46689">
    <property type="entry name" value="Homeodomain-like"/>
    <property type="match status" value="1"/>
</dbReference>
<proteinExistence type="predicted"/>
<protein>
    <submittedName>
        <fullName evidence="6">Helix-turn-helix domain-containing protein</fullName>
    </submittedName>
</protein>
<keyword evidence="1" id="KW-0805">Transcription regulation</keyword>
<dbReference type="InterPro" id="IPR020449">
    <property type="entry name" value="Tscrpt_reg_AraC-type_HTH"/>
</dbReference>
<dbReference type="PANTHER" id="PTHR46796">
    <property type="entry name" value="HTH-TYPE TRANSCRIPTIONAL ACTIVATOR RHAS-RELATED"/>
    <property type="match status" value="1"/>
</dbReference>
<dbReference type="Gene3D" id="1.10.10.60">
    <property type="entry name" value="Homeodomain-like"/>
    <property type="match status" value="1"/>
</dbReference>
<dbReference type="GO" id="GO:0003700">
    <property type="term" value="F:DNA-binding transcription factor activity"/>
    <property type="evidence" value="ECO:0007669"/>
    <property type="project" value="InterPro"/>
</dbReference>
<evidence type="ECO:0000259" key="5">
    <source>
        <dbReference type="PROSITE" id="PS01124"/>
    </source>
</evidence>